<comment type="catalytic activity">
    <reaction evidence="6">
        <text>O-phospho-L-threonyl-[protein] + H2O = L-threonyl-[protein] + phosphate</text>
        <dbReference type="Rhea" id="RHEA:47004"/>
        <dbReference type="Rhea" id="RHEA-COMP:11060"/>
        <dbReference type="Rhea" id="RHEA-COMP:11605"/>
        <dbReference type="ChEBI" id="CHEBI:15377"/>
        <dbReference type="ChEBI" id="CHEBI:30013"/>
        <dbReference type="ChEBI" id="CHEBI:43474"/>
        <dbReference type="ChEBI" id="CHEBI:61977"/>
        <dbReference type="EC" id="3.1.3.16"/>
    </reaction>
</comment>
<evidence type="ECO:0000313" key="9">
    <source>
        <dbReference type="EnsemblProtists" id="EOD26267"/>
    </source>
</evidence>
<evidence type="ECO:0000256" key="1">
    <source>
        <dbReference type="ARBA" id="ARBA00004123"/>
    </source>
</evidence>
<evidence type="ECO:0000256" key="7">
    <source>
        <dbReference type="SAM" id="MobiDB-lite"/>
    </source>
</evidence>
<dbReference type="PANTHER" id="PTHR23081:SF36">
    <property type="entry name" value="RNA POLYMERASE II SUBUNIT A C-TERMINAL DOMAIN PHOSPHATASE"/>
    <property type="match status" value="1"/>
</dbReference>
<name>A0A0D3JRY2_EMIH1</name>
<evidence type="ECO:0000256" key="6">
    <source>
        <dbReference type="ARBA" id="ARBA00048336"/>
    </source>
</evidence>
<sequence>MWGALGAEDTILIVDDSAAVHAPQLLVPRRYHFFDASAARDRNTDRSRGPPRGLLSRGKDASAERGQFWPTYFDESAERGQLAALQRALTAIHAAYFERTAERHYAWRLAVELGAAVSATATDAVTHVVAGAAGTDKARWAASRGKAVVGLEWLLECGYLWRREPEKAYPPPAVPSDAAPLGLSRDTLPPPRVG</sequence>
<dbReference type="EC" id="3.1.3.16" evidence="2"/>
<reference evidence="9" key="2">
    <citation type="submission" date="2024-10" db="UniProtKB">
        <authorList>
            <consortium name="EnsemblProtists"/>
        </authorList>
    </citation>
    <scope>IDENTIFICATION</scope>
</reference>
<dbReference type="GO" id="GO:0005634">
    <property type="term" value="C:nucleus"/>
    <property type="evidence" value="ECO:0007669"/>
    <property type="project" value="UniProtKB-SubCell"/>
</dbReference>
<feature type="region of interest" description="Disordered" evidence="7">
    <location>
        <begin position="40"/>
        <end position="62"/>
    </location>
</feature>
<evidence type="ECO:0000259" key="8">
    <source>
        <dbReference type="PROSITE" id="PS50172"/>
    </source>
</evidence>
<dbReference type="HOGENOM" id="CLU_1404831_0_0_1"/>
<dbReference type="PROSITE" id="PS50172">
    <property type="entry name" value="BRCT"/>
    <property type="match status" value="1"/>
</dbReference>
<comment type="catalytic activity">
    <reaction evidence="5">
        <text>O-phospho-L-seryl-[protein] + H2O = L-seryl-[protein] + phosphate</text>
        <dbReference type="Rhea" id="RHEA:20629"/>
        <dbReference type="Rhea" id="RHEA-COMP:9863"/>
        <dbReference type="Rhea" id="RHEA-COMP:11604"/>
        <dbReference type="ChEBI" id="CHEBI:15377"/>
        <dbReference type="ChEBI" id="CHEBI:29999"/>
        <dbReference type="ChEBI" id="CHEBI:43474"/>
        <dbReference type="ChEBI" id="CHEBI:83421"/>
        <dbReference type="EC" id="3.1.3.16"/>
    </reaction>
</comment>
<keyword evidence="4" id="KW-0539">Nucleus</keyword>
<feature type="domain" description="BRCT" evidence="8">
    <location>
        <begin position="102"/>
        <end position="171"/>
    </location>
</feature>
<dbReference type="GeneID" id="17271812"/>
<dbReference type="STRING" id="2903.R1CUB6"/>
<dbReference type="SUPFAM" id="SSF52113">
    <property type="entry name" value="BRCT domain"/>
    <property type="match status" value="1"/>
</dbReference>
<keyword evidence="10" id="KW-1185">Reference proteome</keyword>
<dbReference type="Gene3D" id="3.40.50.10190">
    <property type="entry name" value="BRCT domain"/>
    <property type="match status" value="1"/>
</dbReference>
<dbReference type="Pfam" id="PF00533">
    <property type="entry name" value="BRCT"/>
    <property type="match status" value="1"/>
</dbReference>
<dbReference type="PANTHER" id="PTHR23081">
    <property type="entry name" value="RNA POLYMERASE II CTD PHOSPHATASE"/>
    <property type="match status" value="1"/>
</dbReference>
<evidence type="ECO:0000256" key="2">
    <source>
        <dbReference type="ARBA" id="ARBA00013081"/>
    </source>
</evidence>
<dbReference type="RefSeq" id="XP_005778696.1">
    <property type="nucleotide sequence ID" value="XM_005778639.1"/>
</dbReference>
<dbReference type="EnsemblProtists" id="EOD26267">
    <property type="protein sequence ID" value="EOD26267"/>
    <property type="gene ID" value="EMIHUDRAFT_236875"/>
</dbReference>
<dbReference type="AlphaFoldDB" id="A0A0D3JRY2"/>
<dbReference type="PaxDb" id="2903-EOD26267"/>
<organism evidence="9 10">
    <name type="scientific">Emiliania huxleyi (strain CCMP1516)</name>
    <dbReference type="NCBI Taxonomy" id="280463"/>
    <lineage>
        <taxon>Eukaryota</taxon>
        <taxon>Haptista</taxon>
        <taxon>Haptophyta</taxon>
        <taxon>Prymnesiophyceae</taxon>
        <taxon>Isochrysidales</taxon>
        <taxon>Noelaerhabdaceae</taxon>
        <taxon>Emiliania</taxon>
    </lineage>
</organism>
<dbReference type="InterPro" id="IPR036420">
    <property type="entry name" value="BRCT_dom_sf"/>
</dbReference>
<dbReference type="eggNOG" id="KOG0323">
    <property type="taxonomic scope" value="Eukaryota"/>
</dbReference>
<dbReference type="InterPro" id="IPR001357">
    <property type="entry name" value="BRCT_dom"/>
</dbReference>
<evidence type="ECO:0000256" key="5">
    <source>
        <dbReference type="ARBA" id="ARBA00047761"/>
    </source>
</evidence>
<keyword evidence="3" id="KW-0378">Hydrolase</keyword>
<proteinExistence type="predicted"/>
<comment type="subcellular location">
    <subcellularLocation>
        <location evidence="1">Nucleus</location>
    </subcellularLocation>
</comment>
<dbReference type="Proteomes" id="UP000013827">
    <property type="component" value="Unassembled WGS sequence"/>
</dbReference>
<evidence type="ECO:0000256" key="4">
    <source>
        <dbReference type="ARBA" id="ARBA00023242"/>
    </source>
</evidence>
<dbReference type="InterPro" id="IPR039189">
    <property type="entry name" value="Fcp1"/>
</dbReference>
<dbReference type="GO" id="GO:0008420">
    <property type="term" value="F:RNA polymerase II CTD heptapeptide repeat phosphatase activity"/>
    <property type="evidence" value="ECO:0007669"/>
    <property type="project" value="InterPro"/>
</dbReference>
<evidence type="ECO:0000313" key="10">
    <source>
        <dbReference type="Proteomes" id="UP000013827"/>
    </source>
</evidence>
<dbReference type="KEGG" id="ehx:EMIHUDRAFT_236875"/>
<reference evidence="10" key="1">
    <citation type="journal article" date="2013" name="Nature">
        <title>Pan genome of the phytoplankton Emiliania underpins its global distribution.</title>
        <authorList>
            <person name="Read B.A."/>
            <person name="Kegel J."/>
            <person name="Klute M.J."/>
            <person name="Kuo A."/>
            <person name="Lefebvre S.C."/>
            <person name="Maumus F."/>
            <person name="Mayer C."/>
            <person name="Miller J."/>
            <person name="Monier A."/>
            <person name="Salamov A."/>
            <person name="Young J."/>
            <person name="Aguilar M."/>
            <person name="Claverie J.M."/>
            <person name="Frickenhaus S."/>
            <person name="Gonzalez K."/>
            <person name="Herman E.K."/>
            <person name="Lin Y.C."/>
            <person name="Napier J."/>
            <person name="Ogata H."/>
            <person name="Sarno A.F."/>
            <person name="Shmutz J."/>
            <person name="Schroeder D."/>
            <person name="de Vargas C."/>
            <person name="Verret F."/>
            <person name="von Dassow P."/>
            <person name="Valentin K."/>
            <person name="Van de Peer Y."/>
            <person name="Wheeler G."/>
            <person name="Dacks J.B."/>
            <person name="Delwiche C.F."/>
            <person name="Dyhrman S.T."/>
            <person name="Glockner G."/>
            <person name="John U."/>
            <person name="Richards T."/>
            <person name="Worden A.Z."/>
            <person name="Zhang X."/>
            <person name="Grigoriev I.V."/>
            <person name="Allen A.E."/>
            <person name="Bidle K."/>
            <person name="Borodovsky M."/>
            <person name="Bowler C."/>
            <person name="Brownlee C."/>
            <person name="Cock J.M."/>
            <person name="Elias M."/>
            <person name="Gladyshev V.N."/>
            <person name="Groth M."/>
            <person name="Guda C."/>
            <person name="Hadaegh A."/>
            <person name="Iglesias-Rodriguez M.D."/>
            <person name="Jenkins J."/>
            <person name="Jones B.M."/>
            <person name="Lawson T."/>
            <person name="Leese F."/>
            <person name="Lindquist E."/>
            <person name="Lobanov A."/>
            <person name="Lomsadze A."/>
            <person name="Malik S.B."/>
            <person name="Marsh M.E."/>
            <person name="Mackinder L."/>
            <person name="Mock T."/>
            <person name="Mueller-Roeber B."/>
            <person name="Pagarete A."/>
            <person name="Parker M."/>
            <person name="Probert I."/>
            <person name="Quesneville H."/>
            <person name="Raines C."/>
            <person name="Rensing S.A."/>
            <person name="Riano-Pachon D.M."/>
            <person name="Richier S."/>
            <person name="Rokitta S."/>
            <person name="Shiraiwa Y."/>
            <person name="Soanes D.M."/>
            <person name="van der Giezen M."/>
            <person name="Wahlund T.M."/>
            <person name="Williams B."/>
            <person name="Wilson W."/>
            <person name="Wolfe G."/>
            <person name="Wurch L.L."/>
        </authorList>
    </citation>
    <scope>NUCLEOTIDE SEQUENCE</scope>
</reference>
<evidence type="ECO:0000256" key="3">
    <source>
        <dbReference type="ARBA" id="ARBA00022801"/>
    </source>
</evidence>
<feature type="region of interest" description="Disordered" evidence="7">
    <location>
        <begin position="166"/>
        <end position="194"/>
    </location>
</feature>
<protein>
    <recommendedName>
        <fullName evidence="2">protein-serine/threonine phosphatase</fullName>
        <ecNumber evidence="2">3.1.3.16</ecNumber>
    </recommendedName>
</protein>
<accession>A0A0D3JRY2</accession>